<evidence type="ECO:0000256" key="9">
    <source>
        <dbReference type="ARBA" id="ARBA00022777"/>
    </source>
</evidence>
<dbReference type="PROSITE" id="PS50109">
    <property type="entry name" value="HIS_KIN"/>
    <property type="match status" value="1"/>
</dbReference>
<keyword evidence="12" id="KW-0902">Two-component regulatory system</keyword>
<name>A0A6P1E1J8_9GAMM</name>
<accession>A0A6P1E1J8</accession>
<dbReference type="InterPro" id="IPR029016">
    <property type="entry name" value="GAF-like_dom_sf"/>
</dbReference>
<feature type="domain" description="Response regulatory" evidence="18">
    <location>
        <begin position="776"/>
        <end position="898"/>
    </location>
</feature>
<dbReference type="PANTHER" id="PTHR45339:SF1">
    <property type="entry name" value="HYBRID SIGNAL TRANSDUCTION HISTIDINE KINASE J"/>
    <property type="match status" value="1"/>
</dbReference>
<feature type="domain" description="PAC" evidence="19">
    <location>
        <begin position="265"/>
        <end position="314"/>
    </location>
</feature>
<dbReference type="Gene3D" id="1.10.287.130">
    <property type="match status" value="1"/>
</dbReference>
<dbReference type="CDD" id="cd17546">
    <property type="entry name" value="REC_hyHK_CKI1_RcsC-like"/>
    <property type="match status" value="1"/>
</dbReference>
<comment type="subcellular location">
    <subcellularLocation>
        <location evidence="2">Cell membrane</location>
        <topology evidence="2">Multi-pass membrane protein</topology>
    </subcellularLocation>
</comment>
<dbReference type="InterPro" id="IPR036097">
    <property type="entry name" value="HisK_dim/P_sf"/>
</dbReference>
<reference evidence="22" key="1">
    <citation type="journal article" date="2020" name="Microbiol. Resour. Announc.">
        <title>Draft Genome Sequences of Thiorhodococcus mannitoliphagus and Thiorhodococcus minor, Purple Sulfur Photosynthetic Bacteria in the Gammaproteobacterial Family Chromatiaceae.</title>
        <authorList>
            <person name="Aviles F.A."/>
            <person name="Meyer T.E."/>
            <person name="Kyndt J.A."/>
        </authorList>
    </citation>
    <scope>NUCLEOTIDE SEQUENCE [LARGE SCALE GENOMIC DNA]</scope>
    <source>
        <strain evidence="22">DSM 18266</strain>
    </source>
</reference>
<keyword evidence="14" id="KW-0131">Cell cycle</keyword>
<sequence length="1039" mass="114760">MVDLQKELNYYRHQCDELGGRLLRVQEEARQARRDAQRNRTLALIVEQLHHFAQENTGPDTSTRTLEDRLLMLMVERLGVDCAALLCWRPEQGVYAVDTGLGIAPGLCFPAPPPDEASLDPVPPAPLLQAADLANGLWAMAPPSPWILLLGRRRKERGDGLANADHIIVEAALKIYTALLEQQRTTQLLRESEANYRALFEGAQDAILLVDIKDRTLLGANERAIELFACALEELRQRPFDAWLVPADPGLWKPIWKGVVRGQPQRIESRIRNATGRILWTEINLKRIEAAKPLLLAVVRDITTRKQVESELERHRVHLEDLVKERTAELEKANQILSNSDHRLNTLFELSQHTQELTEHELLRRGIEAAAHITDSQVSYLDFIREDGETVERATWFREALAPSDPADTDHRPESQDPVRADTLRIHEPIIQNDCEHLDDCFGYPPANLHLTRHLGVPIIAQGQVCAVLGVGNKPSNYDATDVRETQLIGNDLWRIIMHRRAELELALAKESAEAANRAKSEFLATMSHEIRTPMNAVLGMAELLLKTDLDAQQLRFAETIHRSGGALLDLINDILDFSKIEAGKLTLDPHEFNLRTLIEETVQLFTESASAKGLRLNARIPRQLPNLVHGDGARLRQILINLIGNALKFTDHGEILVSASATIRYDDRLLLAIEVQDTGPGVAPEFQTTIFEAFAQGDGSTTRNHGGTGLGLAISQQLAQLMGGALRIDTAAGQGACFILEVQLDPLPESETPRQVDPQQNALSAASPWTRLSGRVLMVEDNVVNREMAILMLEDLGLEVVTAANGAEALQVLEDGDTFTLVLMDCHMPVMDGFSTTEAIRARELSCTDPARRLPIIALTANVEQGVREICATSGMDGYLSKPFSQAQLRAAILPWLAPDDAVVSPRPEQAPNAALDILDRSRLVAIRSLQQPGQPDPVERIVGLYLESASTLFEQIQGALTAGAAEDLRLAAHTLKASSANLGGQRIAALCRELEELGRDGRLKDAEARFVQVERAFAGFVAALEDDMRTASREGCS</sequence>
<keyword evidence="8" id="KW-0547">Nucleotide-binding</keyword>
<dbReference type="EC" id="2.7.13.3" evidence="3"/>
<evidence type="ECO:0000256" key="10">
    <source>
        <dbReference type="ARBA" id="ARBA00022840"/>
    </source>
</evidence>
<dbReference type="Gene3D" id="1.20.120.160">
    <property type="entry name" value="HPT domain"/>
    <property type="match status" value="1"/>
</dbReference>
<evidence type="ECO:0000256" key="16">
    <source>
        <dbReference type="PROSITE-ProRule" id="PRU00169"/>
    </source>
</evidence>
<dbReference type="InterPro" id="IPR000700">
    <property type="entry name" value="PAS-assoc_C"/>
</dbReference>
<evidence type="ECO:0000256" key="2">
    <source>
        <dbReference type="ARBA" id="ARBA00004651"/>
    </source>
</evidence>
<dbReference type="Pfam" id="PF00072">
    <property type="entry name" value="Response_reg"/>
    <property type="match status" value="1"/>
</dbReference>
<evidence type="ECO:0000256" key="14">
    <source>
        <dbReference type="ARBA" id="ARBA00023306"/>
    </source>
</evidence>
<feature type="modified residue" description="4-aspartylphosphate" evidence="16">
    <location>
        <position position="826"/>
    </location>
</feature>
<dbReference type="FunFam" id="1.10.287.130:FF:000038">
    <property type="entry name" value="Sensory transduction histidine kinase"/>
    <property type="match status" value="1"/>
</dbReference>
<dbReference type="InterPro" id="IPR036890">
    <property type="entry name" value="HATPase_C_sf"/>
</dbReference>
<feature type="modified residue" description="Phosphohistidine" evidence="15">
    <location>
        <position position="975"/>
    </location>
</feature>
<evidence type="ECO:0000256" key="15">
    <source>
        <dbReference type="PROSITE-ProRule" id="PRU00110"/>
    </source>
</evidence>
<dbReference type="Pfam" id="PF13185">
    <property type="entry name" value="GAF_2"/>
    <property type="match status" value="1"/>
</dbReference>
<keyword evidence="4" id="KW-1003">Cell membrane</keyword>
<evidence type="ECO:0000313" key="21">
    <source>
        <dbReference type="EMBL" id="NEX21864.1"/>
    </source>
</evidence>
<dbReference type="Pfam" id="PF02518">
    <property type="entry name" value="HATPase_c"/>
    <property type="match status" value="1"/>
</dbReference>
<keyword evidence="5 16" id="KW-0597">Phosphoprotein</keyword>
<evidence type="ECO:0000259" key="17">
    <source>
        <dbReference type="PROSITE" id="PS50109"/>
    </source>
</evidence>
<dbReference type="CDD" id="cd00088">
    <property type="entry name" value="HPT"/>
    <property type="match status" value="1"/>
</dbReference>
<dbReference type="PRINTS" id="PR00344">
    <property type="entry name" value="BCTRLSENSOR"/>
</dbReference>
<dbReference type="Pfam" id="PF00512">
    <property type="entry name" value="HisKA"/>
    <property type="match status" value="1"/>
</dbReference>
<proteinExistence type="predicted"/>
<dbReference type="InterPro" id="IPR000014">
    <property type="entry name" value="PAS"/>
</dbReference>
<dbReference type="InterPro" id="IPR008207">
    <property type="entry name" value="Sig_transdc_His_kin_Hpt_dom"/>
</dbReference>
<dbReference type="CDD" id="cd16922">
    <property type="entry name" value="HATPase_EvgS-ArcB-TorS-like"/>
    <property type="match status" value="1"/>
</dbReference>
<dbReference type="Gene3D" id="3.40.50.2300">
    <property type="match status" value="1"/>
</dbReference>
<dbReference type="SMART" id="SM00073">
    <property type="entry name" value="HPT"/>
    <property type="match status" value="1"/>
</dbReference>
<evidence type="ECO:0000256" key="11">
    <source>
        <dbReference type="ARBA" id="ARBA00022989"/>
    </source>
</evidence>
<evidence type="ECO:0000256" key="3">
    <source>
        <dbReference type="ARBA" id="ARBA00012438"/>
    </source>
</evidence>
<dbReference type="PANTHER" id="PTHR45339">
    <property type="entry name" value="HYBRID SIGNAL TRANSDUCTION HISTIDINE KINASE J"/>
    <property type="match status" value="1"/>
</dbReference>
<dbReference type="GO" id="GO:0005886">
    <property type="term" value="C:plasma membrane"/>
    <property type="evidence" value="ECO:0007669"/>
    <property type="project" value="UniProtKB-SubCell"/>
</dbReference>
<feature type="domain" description="HPt" evidence="20">
    <location>
        <begin position="936"/>
        <end position="1033"/>
    </location>
</feature>
<comment type="catalytic activity">
    <reaction evidence="1">
        <text>ATP + protein L-histidine = ADP + protein N-phospho-L-histidine.</text>
        <dbReference type="EC" id="2.7.13.3"/>
    </reaction>
</comment>
<dbReference type="AlphaFoldDB" id="A0A6P1E1J8"/>
<dbReference type="RefSeq" id="WP_164654964.1">
    <property type="nucleotide sequence ID" value="NZ_JAAIJR010000072.1"/>
</dbReference>
<protein>
    <recommendedName>
        <fullName evidence="3">histidine kinase</fullName>
        <ecNumber evidence="3">2.7.13.3</ecNumber>
    </recommendedName>
</protein>
<dbReference type="SMART" id="SM00448">
    <property type="entry name" value="REC"/>
    <property type="match status" value="1"/>
</dbReference>
<dbReference type="InterPro" id="IPR001789">
    <property type="entry name" value="Sig_transdc_resp-reg_receiver"/>
</dbReference>
<dbReference type="InterPro" id="IPR003661">
    <property type="entry name" value="HisK_dim/P_dom"/>
</dbReference>
<dbReference type="InterPro" id="IPR035965">
    <property type="entry name" value="PAS-like_dom_sf"/>
</dbReference>
<dbReference type="FunFam" id="3.30.565.10:FF:000010">
    <property type="entry name" value="Sensor histidine kinase RcsC"/>
    <property type="match status" value="1"/>
</dbReference>
<dbReference type="Gene3D" id="3.30.450.40">
    <property type="match status" value="1"/>
</dbReference>
<dbReference type="GO" id="GO:0006355">
    <property type="term" value="P:regulation of DNA-templated transcription"/>
    <property type="evidence" value="ECO:0007669"/>
    <property type="project" value="InterPro"/>
</dbReference>
<dbReference type="PROSITE" id="PS50110">
    <property type="entry name" value="RESPONSE_REGULATORY"/>
    <property type="match status" value="1"/>
</dbReference>
<dbReference type="Gene3D" id="3.30.565.10">
    <property type="entry name" value="Histidine kinase-like ATPase, C-terminal domain"/>
    <property type="match status" value="1"/>
</dbReference>
<dbReference type="CDD" id="cd00130">
    <property type="entry name" value="PAS"/>
    <property type="match status" value="1"/>
</dbReference>
<dbReference type="GO" id="GO:0005524">
    <property type="term" value="F:ATP binding"/>
    <property type="evidence" value="ECO:0007669"/>
    <property type="project" value="UniProtKB-KW"/>
</dbReference>
<evidence type="ECO:0000256" key="13">
    <source>
        <dbReference type="ARBA" id="ARBA00023136"/>
    </source>
</evidence>
<dbReference type="CDD" id="cd00082">
    <property type="entry name" value="HisKA"/>
    <property type="match status" value="1"/>
</dbReference>
<evidence type="ECO:0000256" key="6">
    <source>
        <dbReference type="ARBA" id="ARBA00022679"/>
    </source>
</evidence>
<evidence type="ECO:0000259" key="19">
    <source>
        <dbReference type="PROSITE" id="PS50113"/>
    </source>
</evidence>
<reference evidence="21 22" key="2">
    <citation type="submission" date="2020-02" db="EMBL/GenBank/DDBJ databases">
        <title>Genome sequences of Thiorhodococcus mannitoliphagus and Thiorhodococcus minor, purple sulfur photosynthetic bacteria in the gammaproteobacterial family, Chromatiaceae.</title>
        <authorList>
            <person name="Aviles F.A."/>
            <person name="Meyer T.E."/>
            <person name="Kyndt J.A."/>
        </authorList>
    </citation>
    <scope>NUCLEOTIDE SEQUENCE [LARGE SCALE GENOMIC DNA]</scope>
    <source>
        <strain evidence="21 22">DSM 18266</strain>
    </source>
</reference>
<keyword evidence="6" id="KW-0808">Transferase</keyword>
<keyword evidence="13" id="KW-0472">Membrane</keyword>
<evidence type="ECO:0000256" key="5">
    <source>
        <dbReference type="ARBA" id="ARBA00022553"/>
    </source>
</evidence>
<gene>
    <name evidence="21" type="ORF">G3480_16380</name>
</gene>
<evidence type="ECO:0000256" key="8">
    <source>
        <dbReference type="ARBA" id="ARBA00022741"/>
    </source>
</evidence>
<evidence type="ECO:0000256" key="1">
    <source>
        <dbReference type="ARBA" id="ARBA00000085"/>
    </source>
</evidence>
<evidence type="ECO:0000259" key="20">
    <source>
        <dbReference type="PROSITE" id="PS50894"/>
    </source>
</evidence>
<dbReference type="Proteomes" id="UP000471640">
    <property type="component" value="Unassembled WGS sequence"/>
</dbReference>
<dbReference type="SUPFAM" id="SSF55874">
    <property type="entry name" value="ATPase domain of HSP90 chaperone/DNA topoisomerase II/histidine kinase"/>
    <property type="match status" value="1"/>
</dbReference>
<dbReference type="InterPro" id="IPR005467">
    <property type="entry name" value="His_kinase_dom"/>
</dbReference>
<evidence type="ECO:0000256" key="4">
    <source>
        <dbReference type="ARBA" id="ARBA00022475"/>
    </source>
</evidence>
<comment type="caution">
    <text evidence="21">The sequence shown here is derived from an EMBL/GenBank/DDBJ whole genome shotgun (WGS) entry which is preliminary data.</text>
</comment>
<dbReference type="SMART" id="SM00388">
    <property type="entry name" value="HisKA"/>
    <property type="match status" value="1"/>
</dbReference>
<keyword evidence="22" id="KW-1185">Reference proteome</keyword>
<dbReference type="NCBIfam" id="TIGR00229">
    <property type="entry name" value="sensory_box"/>
    <property type="match status" value="1"/>
</dbReference>
<dbReference type="SUPFAM" id="SSF47384">
    <property type="entry name" value="Homodimeric domain of signal transducing histidine kinase"/>
    <property type="match status" value="1"/>
</dbReference>
<keyword evidence="10" id="KW-0067">ATP-binding</keyword>
<dbReference type="InterPro" id="IPR011006">
    <property type="entry name" value="CheY-like_superfamily"/>
</dbReference>
<dbReference type="InterPro" id="IPR003018">
    <property type="entry name" value="GAF"/>
</dbReference>
<evidence type="ECO:0000259" key="18">
    <source>
        <dbReference type="PROSITE" id="PS50110"/>
    </source>
</evidence>
<dbReference type="InterPro" id="IPR003594">
    <property type="entry name" value="HATPase_dom"/>
</dbReference>
<dbReference type="PROSITE" id="PS50113">
    <property type="entry name" value="PAC"/>
    <property type="match status" value="1"/>
</dbReference>
<dbReference type="SUPFAM" id="SSF52172">
    <property type="entry name" value="CheY-like"/>
    <property type="match status" value="1"/>
</dbReference>
<dbReference type="SMART" id="SM00387">
    <property type="entry name" value="HATPase_c"/>
    <property type="match status" value="1"/>
</dbReference>
<keyword evidence="7" id="KW-0812">Transmembrane</keyword>
<dbReference type="EMBL" id="JAAIJR010000072">
    <property type="protein sequence ID" value="NEX21864.1"/>
    <property type="molecule type" value="Genomic_DNA"/>
</dbReference>
<dbReference type="Pfam" id="PF01627">
    <property type="entry name" value="Hpt"/>
    <property type="match status" value="1"/>
</dbReference>
<evidence type="ECO:0000256" key="7">
    <source>
        <dbReference type="ARBA" id="ARBA00022692"/>
    </source>
</evidence>
<dbReference type="SUPFAM" id="SSF55781">
    <property type="entry name" value="GAF domain-like"/>
    <property type="match status" value="1"/>
</dbReference>
<dbReference type="InterPro" id="IPR013767">
    <property type="entry name" value="PAS_fold"/>
</dbReference>
<dbReference type="PROSITE" id="PS50894">
    <property type="entry name" value="HPT"/>
    <property type="match status" value="1"/>
</dbReference>
<dbReference type="SMART" id="SM00091">
    <property type="entry name" value="PAS"/>
    <property type="match status" value="1"/>
</dbReference>
<dbReference type="InterPro" id="IPR036641">
    <property type="entry name" value="HPT_dom_sf"/>
</dbReference>
<keyword evidence="9" id="KW-0418">Kinase</keyword>
<dbReference type="InterPro" id="IPR004358">
    <property type="entry name" value="Sig_transdc_His_kin-like_C"/>
</dbReference>
<organism evidence="21 22">
    <name type="scientific">Thiorhodococcus mannitoliphagus</name>
    <dbReference type="NCBI Taxonomy" id="329406"/>
    <lineage>
        <taxon>Bacteria</taxon>
        <taxon>Pseudomonadati</taxon>
        <taxon>Pseudomonadota</taxon>
        <taxon>Gammaproteobacteria</taxon>
        <taxon>Chromatiales</taxon>
        <taxon>Chromatiaceae</taxon>
        <taxon>Thiorhodococcus</taxon>
    </lineage>
</organism>
<dbReference type="SUPFAM" id="SSF47226">
    <property type="entry name" value="Histidine-containing phosphotransfer domain, HPT domain"/>
    <property type="match status" value="1"/>
</dbReference>
<evidence type="ECO:0000256" key="12">
    <source>
        <dbReference type="ARBA" id="ARBA00023012"/>
    </source>
</evidence>
<dbReference type="Gene3D" id="3.30.450.20">
    <property type="entry name" value="PAS domain"/>
    <property type="match status" value="1"/>
</dbReference>
<keyword evidence="11" id="KW-1133">Transmembrane helix</keyword>
<dbReference type="SUPFAM" id="SSF55785">
    <property type="entry name" value="PYP-like sensor domain (PAS domain)"/>
    <property type="match status" value="1"/>
</dbReference>
<feature type="domain" description="Histidine kinase" evidence="17">
    <location>
        <begin position="526"/>
        <end position="747"/>
    </location>
</feature>
<dbReference type="SMART" id="SM00065">
    <property type="entry name" value="GAF"/>
    <property type="match status" value="1"/>
</dbReference>
<dbReference type="GO" id="GO:0000155">
    <property type="term" value="F:phosphorelay sensor kinase activity"/>
    <property type="evidence" value="ECO:0007669"/>
    <property type="project" value="InterPro"/>
</dbReference>
<evidence type="ECO:0000313" key="22">
    <source>
        <dbReference type="Proteomes" id="UP000471640"/>
    </source>
</evidence>
<dbReference type="Pfam" id="PF00989">
    <property type="entry name" value="PAS"/>
    <property type="match status" value="1"/>
</dbReference>